<accession>A0A8K0CEH1</accession>
<evidence type="ECO:0000313" key="3">
    <source>
        <dbReference type="Proteomes" id="UP000801492"/>
    </source>
</evidence>
<feature type="region of interest" description="Disordered" evidence="1">
    <location>
        <begin position="66"/>
        <end position="85"/>
    </location>
</feature>
<feature type="region of interest" description="Disordered" evidence="1">
    <location>
        <begin position="108"/>
        <end position="137"/>
    </location>
</feature>
<proteinExistence type="predicted"/>
<sequence length="222" mass="25324">MLFTGTSLLTIMKTAGLLMGIGYVVDSLFQNVVEDVKAVCPDLKTDKARRQYNSLELNKCDFDSAEEKELESTTEEEKLESTTENELAVKCEEKASITIEIKENIFKGRSSKEKNPKKNCIPIRQKPENELQSTTTSRTITRVTEEYLFVITAMVNRSPGNKKPTKKCYRSRNKSGKRGIATRKPLYQSNYDKIIKSLSKHAEKNKGTTKSNTKRVKRMFIH</sequence>
<feature type="region of interest" description="Disordered" evidence="1">
    <location>
        <begin position="160"/>
        <end position="181"/>
    </location>
</feature>
<name>A0A8K0CEH1_IGNLU</name>
<dbReference type="Proteomes" id="UP000801492">
    <property type="component" value="Unassembled WGS sequence"/>
</dbReference>
<comment type="caution">
    <text evidence="2">The sequence shown here is derived from an EMBL/GenBank/DDBJ whole genome shotgun (WGS) entry which is preliminary data.</text>
</comment>
<evidence type="ECO:0000313" key="2">
    <source>
        <dbReference type="EMBL" id="KAF2883053.1"/>
    </source>
</evidence>
<evidence type="ECO:0000256" key="1">
    <source>
        <dbReference type="SAM" id="MobiDB-lite"/>
    </source>
</evidence>
<protein>
    <submittedName>
        <fullName evidence="2">Uncharacterized protein</fullName>
    </submittedName>
</protein>
<organism evidence="2 3">
    <name type="scientific">Ignelater luminosus</name>
    <name type="common">Cucubano</name>
    <name type="synonym">Pyrophorus luminosus</name>
    <dbReference type="NCBI Taxonomy" id="2038154"/>
    <lineage>
        <taxon>Eukaryota</taxon>
        <taxon>Metazoa</taxon>
        <taxon>Ecdysozoa</taxon>
        <taxon>Arthropoda</taxon>
        <taxon>Hexapoda</taxon>
        <taxon>Insecta</taxon>
        <taxon>Pterygota</taxon>
        <taxon>Neoptera</taxon>
        <taxon>Endopterygota</taxon>
        <taxon>Coleoptera</taxon>
        <taxon>Polyphaga</taxon>
        <taxon>Elateriformia</taxon>
        <taxon>Elateroidea</taxon>
        <taxon>Elateridae</taxon>
        <taxon>Agrypninae</taxon>
        <taxon>Pyrophorini</taxon>
        <taxon>Ignelater</taxon>
    </lineage>
</organism>
<keyword evidence="3" id="KW-1185">Reference proteome</keyword>
<reference evidence="2" key="1">
    <citation type="submission" date="2019-08" db="EMBL/GenBank/DDBJ databases">
        <title>The genome of the North American firefly Photinus pyralis.</title>
        <authorList>
            <consortium name="Photinus pyralis genome working group"/>
            <person name="Fallon T.R."/>
            <person name="Sander Lower S.E."/>
            <person name="Weng J.-K."/>
        </authorList>
    </citation>
    <scope>NUCLEOTIDE SEQUENCE</scope>
    <source>
        <strain evidence="2">TRF0915ILg1</strain>
        <tissue evidence="2">Whole body</tissue>
    </source>
</reference>
<gene>
    <name evidence="2" type="ORF">ILUMI_23130</name>
</gene>
<dbReference type="AlphaFoldDB" id="A0A8K0CEH1"/>
<feature type="compositionally biased region" description="Basic residues" evidence="1">
    <location>
        <begin position="163"/>
        <end position="181"/>
    </location>
</feature>
<dbReference type="EMBL" id="VTPC01090567">
    <property type="protein sequence ID" value="KAF2883053.1"/>
    <property type="molecule type" value="Genomic_DNA"/>
</dbReference>